<dbReference type="Proteomes" id="UP001556040">
    <property type="component" value="Unassembled WGS sequence"/>
</dbReference>
<protein>
    <submittedName>
        <fullName evidence="2">Uncharacterized protein</fullName>
    </submittedName>
</protein>
<feature type="region of interest" description="Disordered" evidence="1">
    <location>
        <begin position="85"/>
        <end position="115"/>
    </location>
</feature>
<name>A0ABV3Q6U4_9BACL</name>
<evidence type="ECO:0000313" key="3">
    <source>
        <dbReference type="Proteomes" id="UP001556040"/>
    </source>
</evidence>
<comment type="caution">
    <text evidence="2">The sequence shown here is derived from an EMBL/GenBank/DDBJ whole genome shotgun (WGS) entry which is preliminary data.</text>
</comment>
<evidence type="ECO:0000256" key="1">
    <source>
        <dbReference type="SAM" id="MobiDB-lite"/>
    </source>
</evidence>
<proteinExistence type="predicted"/>
<evidence type="ECO:0000313" key="2">
    <source>
        <dbReference type="EMBL" id="MEW9502624.1"/>
    </source>
</evidence>
<gene>
    <name evidence="2" type="ORF">AB1471_12575</name>
</gene>
<dbReference type="RefSeq" id="WP_367780116.1">
    <property type="nucleotide sequence ID" value="NZ_JBFMIA010000013.1"/>
</dbReference>
<organism evidence="2 3">
    <name type="scientific">Jeotgalibacillus marinus</name>
    <dbReference type="NCBI Taxonomy" id="86667"/>
    <lineage>
        <taxon>Bacteria</taxon>
        <taxon>Bacillati</taxon>
        <taxon>Bacillota</taxon>
        <taxon>Bacilli</taxon>
        <taxon>Bacillales</taxon>
        <taxon>Caryophanaceae</taxon>
        <taxon>Jeotgalibacillus</taxon>
    </lineage>
</organism>
<keyword evidence="3" id="KW-1185">Reference proteome</keyword>
<dbReference type="EMBL" id="JBFMIA010000013">
    <property type="protein sequence ID" value="MEW9502624.1"/>
    <property type="molecule type" value="Genomic_DNA"/>
</dbReference>
<accession>A0ABV3Q6U4</accession>
<sequence>MFEMREGYRVVAIKRANGRFTKCVLDKHDKIVEKKCTGCLEIKGLERFNKNSANKFDGRIQKCKKCDAEYSIKYHVENKERNRKYDAKKREQLAEHRRKYDEEKRKRLAKWDRYG</sequence>
<reference evidence="2 3" key="1">
    <citation type="journal article" date="1979" name="Int. J. Syst. Evol. Microbiol.">
        <title>Bacillus globisporus subsp. marinus subsp. nov.</title>
        <authorList>
            <person name="Liu H."/>
        </authorList>
    </citation>
    <scope>NUCLEOTIDE SEQUENCE [LARGE SCALE GENOMIC DNA]</scope>
    <source>
        <strain evidence="2 3">DSM 1297</strain>
    </source>
</reference>